<feature type="chain" id="PRO_5023973749" description="Beta-defensin" evidence="10">
    <location>
        <begin position="20"/>
        <end position="113"/>
    </location>
</feature>
<comment type="similarity">
    <text evidence="3 10">Belongs to the beta-defensin family.</text>
</comment>
<name>G1TDE4_RABIT</name>
<dbReference type="HOGENOM" id="CLU_164142_0_0_1"/>
<dbReference type="GO" id="GO:0042742">
    <property type="term" value="P:defense response to bacterium"/>
    <property type="evidence" value="ECO:0007669"/>
    <property type="project" value="UniProtKB-UniRule"/>
</dbReference>
<evidence type="ECO:0000256" key="3">
    <source>
        <dbReference type="ARBA" id="ARBA00007371"/>
    </source>
</evidence>
<dbReference type="Proteomes" id="UP000001811">
    <property type="component" value="Chromosome 4"/>
</dbReference>
<protein>
    <recommendedName>
        <fullName evidence="10">Beta-defensin</fullName>
    </recommendedName>
</protein>
<dbReference type="SMR" id="G1TDE4"/>
<evidence type="ECO:0000256" key="9">
    <source>
        <dbReference type="ARBA" id="ARBA00023157"/>
    </source>
</evidence>
<evidence type="ECO:0000313" key="13">
    <source>
        <dbReference type="Proteomes" id="UP000001811"/>
    </source>
</evidence>
<evidence type="ECO:0000256" key="10">
    <source>
        <dbReference type="RuleBase" id="RU231113"/>
    </source>
</evidence>
<evidence type="ECO:0000256" key="5">
    <source>
        <dbReference type="ARBA" id="ARBA00022529"/>
    </source>
</evidence>
<evidence type="ECO:0000256" key="8">
    <source>
        <dbReference type="ARBA" id="ARBA00023022"/>
    </source>
</evidence>
<keyword evidence="13" id="KW-1185">Reference proteome</keyword>
<dbReference type="eggNOG" id="ENOG502TM86">
    <property type="taxonomic scope" value="Eukaryota"/>
</dbReference>
<organism evidence="12 13">
    <name type="scientific">Oryctolagus cuniculus</name>
    <name type="common">Rabbit</name>
    <dbReference type="NCBI Taxonomy" id="9986"/>
    <lineage>
        <taxon>Eukaryota</taxon>
        <taxon>Metazoa</taxon>
        <taxon>Chordata</taxon>
        <taxon>Craniata</taxon>
        <taxon>Vertebrata</taxon>
        <taxon>Euteleostomi</taxon>
        <taxon>Mammalia</taxon>
        <taxon>Eutheria</taxon>
        <taxon>Euarchontoglires</taxon>
        <taxon>Glires</taxon>
        <taxon>Lagomorpha</taxon>
        <taxon>Leporidae</taxon>
        <taxon>Oryctolagus</taxon>
    </lineage>
</organism>
<feature type="signal peptide" evidence="10">
    <location>
        <begin position="1"/>
        <end position="19"/>
    </location>
</feature>
<sequence length="113" mass="12691">MRLLLLALPVLAFLPQVIPAYGGGKKCWNKSGRCRKHCKDGEVAQEICKNHRTCCVPGNKDHERVTKTSSPNRFAASSDFVNFIAMDLIPTTDYLDVDNMNEEDEIQSLYQSS</sequence>
<reference evidence="12" key="3">
    <citation type="submission" date="2025-09" db="UniProtKB">
        <authorList>
            <consortium name="Ensembl"/>
        </authorList>
    </citation>
    <scope>IDENTIFICATION</scope>
    <source>
        <strain evidence="12">Thorbecke</strain>
    </source>
</reference>
<keyword evidence="6 10" id="KW-0732">Signal</keyword>
<reference evidence="12 13" key="1">
    <citation type="journal article" date="2011" name="Nature">
        <title>A high-resolution map of human evolutionary constraint using 29 mammals.</title>
        <authorList>
            <person name="Lindblad-Toh K."/>
            <person name="Garber M."/>
            <person name="Zuk O."/>
            <person name="Lin M.F."/>
            <person name="Parker B.J."/>
            <person name="Washietl S."/>
            <person name="Kheradpour P."/>
            <person name="Ernst J."/>
            <person name="Jordan G."/>
            <person name="Mauceli E."/>
            <person name="Ward L.D."/>
            <person name="Lowe C.B."/>
            <person name="Holloway A.K."/>
            <person name="Clamp M."/>
            <person name="Gnerre S."/>
            <person name="Alfoldi J."/>
            <person name="Beal K."/>
            <person name="Chang J."/>
            <person name="Clawson H."/>
            <person name="Cuff J."/>
            <person name="Di Palma F."/>
            <person name="Fitzgerald S."/>
            <person name="Flicek P."/>
            <person name="Guttman M."/>
            <person name="Hubisz M.J."/>
            <person name="Jaffe D.B."/>
            <person name="Jungreis I."/>
            <person name="Kent W.J."/>
            <person name="Kostka D."/>
            <person name="Lara M."/>
            <person name="Martins A.L."/>
            <person name="Massingham T."/>
            <person name="Moltke I."/>
            <person name="Raney B.J."/>
            <person name="Rasmussen M.D."/>
            <person name="Robinson J."/>
            <person name="Stark A."/>
            <person name="Vilella A.J."/>
            <person name="Wen J."/>
            <person name="Xie X."/>
            <person name="Zody M.C."/>
            <person name="Baldwin J."/>
            <person name="Bloom T."/>
            <person name="Chin C.W."/>
            <person name="Heiman D."/>
            <person name="Nicol R."/>
            <person name="Nusbaum C."/>
            <person name="Young S."/>
            <person name="Wilkinson J."/>
            <person name="Worley K.C."/>
            <person name="Kovar C.L."/>
            <person name="Muzny D.M."/>
            <person name="Gibbs R.A."/>
            <person name="Cree A."/>
            <person name="Dihn H.H."/>
            <person name="Fowler G."/>
            <person name="Jhangiani S."/>
            <person name="Joshi V."/>
            <person name="Lee S."/>
            <person name="Lewis L.R."/>
            <person name="Nazareth L.V."/>
            <person name="Okwuonu G."/>
            <person name="Santibanez J."/>
            <person name="Warren W.C."/>
            <person name="Mardis E.R."/>
            <person name="Weinstock G.M."/>
            <person name="Wilson R.K."/>
            <person name="Delehaunty K."/>
            <person name="Dooling D."/>
            <person name="Fronik C."/>
            <person name="Fulton L."/>
            <person name="Fulton B."/>
            <person name="Graves T."/>
            <person name="Minx P."/>
            <person name="Sodergren E."/>
            <person name="Birney E."/>
            <person name="Margulies E.H."/>
            <person name="Herrero J."/>
            <person name="Green E.D."/>
            <person name="Haussler D."/>
            <person name="Siepel A."/>
            <person name="Goldman N."/>
            <person name="Pollard K.S."/>
            <person name="Pedersen J.S."/>
            <person name="Lander E.S."/>
            <person name="Kellis M."/>
        </authorList>
    </citation>
    <scope>NUCLEOTIDE SEQUENCE [LARGE SCALE GENOMIC DNA]</scope>
    <source>
        <strain evidence="12 13">Thorbecke inbred</strain>
    </source>
</reference>
<dbReference type="Pfam" id="PF13841">
    <property type="entry name" value="Defensin_beta_2"/>
    <property type="match status" value="1"/>
</dbReference>
<evidence type="ECO:0000256" key="7">
    <source>
        <dbReference type="ARBA" id="ARBA00022940"/>
    </source>
</evidence>
<dbReference type="GO" id="GO:0005576">
    <property type="term" value="C:extracellular region"/>
    <property type="evidence" value="ECO:0007669"/>
    <property type="project" value="UniProtKB-SubCell"/>
</dbReference>
<proteinExistence type="inferred from homology"/>
<keyword evidence="7 10" id="KW-0211">Defensin</keyword>
<dbReference type="Bgee" id="ENSOCUG00000017296">
    <property type="expression patterns" value="Expressed in testis and 2 other cell types or tissues"/>
</dbReference>
<dbReference type="EMBL" id="AAGW02060512">
    <property type="status" value="NOT_ANNOTATED_CDS"/>
    <property type="molecule type" value="Genomic_DNA"/>
</dbReference>
<evidence type="ECO:0000256" key="2">
    <source>
        <dbReference type="ARBA" id="ARBA00004613"/>
    </source>
</evidence>
<keyword evidence="4 10" id="KW-0964">Secreted</keyword>
<dbReference type="Ensembl" id="ENSOCUT00000017294.4">
    <property type="protein sequence ID" value="ENSOCUP00000014859.4"/>
    <property type="gene ID" value="ENSOCUG00000017296.4"/>
</dbReference>
<keyword evidence="9" id="KW-1015">Disulfide bond</keyword>
<dbReference type="GeneTree" id="ENSGT00530000064565"/>
<dbReference type="AlphaFoldDB" id="G1TDE4"/>
<dbReference type="STRING" id="9986.ENSOCUP00000014859"/>
<keyword evidence="8 10" id="KW-0044">Antibiotic</keyword>
<evidence type="ECO:0000256" key="4">
    <source>
        <dbReference type="ARBA" id="ARBA00022525"/>
    </source>
</evidence>
<evidence type="ECO:0000256" key="1">
    <source>
        <dbReference type="ARBA" id="ARBA00002878"/>
    </source>
</evidence>
<reference evidence="12" key="2">
    <citation type="submission" date="2025-08" db="UniProtKB">
        <authorList>
            <consortium name="Ensembl"/>
        </authorList>
    </citation>
    <scope>IDENTIFICATION</scope>
    <source>
        <strain evidence="12">Thorbecke</strain>
    </source>
</reference>
<dbReference type="InterPro" id="IPR025933">
    <property type="entry name" value="Beta_defensin_dom"/>
</dbReference>
<evidence type="ECO:0000256" key="6">
    <source>
        <dbReference type="ARBA" id="ARBA00022729"/>
    </source>
</evidence>
<evidence type="ECO:0000259" key="11">
    <source>
        <dbReference type="Pfam" id="PF13841"/>
    </source>
</evidence>
<dbReference type="PANTHER" id="PTHR15001">
    <property type="entry name" value="BETA-DEFENSIN 123-RELATED"/>
    <property type="match status" value="1"/>
</dbReference>
<accession>G1TDE4</accession>
<dbReference type="PANTHER" id="PTHR15001:SF7">
    <property type="entry name" value="DEFENSIN BETA 118"/>
    <property type="match status" value="1"/>
</dbReference>
<keyword evidence="5 10" id="KW-0929">Antimicrobial</keyword>
<evidence type="ECO:0000313" key="12">
    <source>
        <dbReference type="Ensembl" id="ENSOCUP00000014859.4"/>
    </source>
</evidence>
<dbReference type="InterPro" id="IPR050544">
    <property type="entry name" value="Beta-defensin"/>
</dbReference>
<dbReference type="GO" id="GO:0045087">
    <property type="term" value="P:innate immune response"/>
    <property type="evidence" value="ECO:0007669"/>
    <property type="project" value="InterPro"/>
</dbReference>
<comment type="function">
    <text evidence="1 10">Has antibacterial activity.</text>
</comment>
<dbReference type="InParanoid" id="G1TDE4"/>
<feature type="domain" description="Beta-defensin" evidence="11">
    <location>
        <begin position="26"/>
        <end position="55"/>
    </location>
</feature>
<comment type="subcellular location">
    <subcellularLocation>
        <location evidence="2 10">Secreted</location>
    </subcellularLocation>
</comment>